<evidence type="ECO:0000313" key="2">
    <source>
        <dbReference type="Proteomes" id="UP000294901"/>
    </source>
</evidence>
<dbReference type="Proteomes" id="UP000294901">
    <property type="component" value="Unassembled WGS sequence"/>
</dbReference>
<evidence type="ECO:0000313" key="1">
    <source>
        <dbReference type="EMBL" id="TDO31551.1"/>
    </source>
</evidence>
<comment type="caution">
    <text evidence="1">The sequence shown here is derived from an EMBL/GenBank/DDBJ whole genome shotgun (WGS) entry which is preliminary data.</text>
</comment>
<dbReference type="RefSeq" id="WP_133877639.1">
    <property type="nucleotide sequence ID" value="NZ_BOMD01000080.1"/>
</dbReference>
<dbReference type="EMBL" id="SNWR01000002">
    <property type="protein sequence ID" value="TDO31551.1"/>
    <property type="molecule type" value="Genomic_DNA"/>
</dbReference>
<name>A0A4R6J9I4_9ACTN</name>
<keyword evidence="2" id="KW-1185">Reference proteome</keyword>
<protein>
    <submittedName>
        <fullName evidence="1">Uncharacterized protein</fullName>
    </submittedName>
</protein>
<dbReference type="OrthoDB" id="3218567at2"/>
<sequence length="63" mass="6646">MTRAVSSPPSTRWVGHTTHAVRLANAGRQEQALASAEEATGIYRRLAAANPDAYLPDLAGSGR</sequence>
<gene>
    <name evidence="1" type="ORF">C8E87_6977</name>
</gene>
<reference evidence="1 2" key="1">
    <citation type="submission" date="2019-03" db="EMBL/GenBank/DDBJ databases">
        <title>Sequencing the genomes of 1000 actinobacteria strains.</title>
        <authorList>
            <person name="Klenk H.-P."/>
        </authorList>
    </citation>
    <scope>NUCLEOTIDE SEQUENCE [LARGE SCALE GENOMIC DNA]</scope>
    <source>
        <strain evidence="1 2">DSM 43805</strain>
    </source>
</reference>
<accession>A0A4R6J9I4</accession>
<proteinExistence type="predicted"/>
<dbReference type="AlphaFoldDB" id="A0A4R6J9I4"/>
<organism evidence="1 2">
    <name type="scientific">Paractinoplanes brasiliensis</name>
    <dbReference type="NCBI Taxonomy" id="52695"/>
    <lineage>
        <taxon>Bacteria</taxon>
        <taxon>Bacillati</taxon>
        <taxon>Actinomycetota</taxon>
        <taxon>Actinomycetes</taxon>
        <taxon>Micromonosporales</taxon>
        <taxon>Micromonosporaceae</taxon>
        <taxon>Paractinoplanes</taxon>
    </lineage>
</organism>